<feature type="compositionally biased region" description="Acidic residues" evidence="1">
    <location>
        <begin position="15"/>
        <end position="25"/>
    </location>
</feature>
<evidence type="ECO:0000313" key="3">
    <source>
        <dbReference type="Proteomes" id="UP000092445"/>
    </source>
</evidence>
<feature type="region of interest" description="Disordered" evidence="1">
    <location>
        <begin position="198"/>
        <end position="235"/>
    </location>
</feature>
<evidence type="ECO:0000256" key="1">
    <source>
        <dbReference type="SAM" id="MobiDB-lite"/>
    </source>
</evidence>
<dbReference type="AlphaFoldDB" id="A0A1A9Z923"/>
<dbReference type="Proteomes" id="UP000092445">
    <property type="component" value="Unassembled WGS sequence"/>
</dbReference>
<evidence type="ECO:0000313" key="2">
    <source>
        <dbReference type="EnsemblMetazoa" id="GPAI007513-PA"/>
    </source>
</evidence>
<organism evidence="2 3">
    <name type="scientific">Glossina pallidipes</name>
    <name type="common">Tsetse fly</name>
    <dbReference type="NCBI Taxonomy" id="7398"/>
    <lineage>
        <taxon>Eukaryota</taxon>
        <taxon>Metazoa</taxon>
        <taxon>Ecdysozoa</taxon>
        <taxon>Arthropoda</taxon>
        <taxon>Hexapoda</taxon>
        <taxon>Insecta</taxon>
        <taxon>Pterygota</taxon>
        <taxon>Neoptera</taxon>
        <taxon>Endopterygota</taxon>
        <taxon>Diptera</taxon>
        <taxon>Brachycera</taxon>
        <taxon>Muscomorpha</taxon>
        <taxon>Hippoboscoidea</taxon>
        <taxon>Glossinidae</taxon>
        <taxon>Glossina</taxon>
    </lineage>
</organism>
<dbReference type="STRING" id="7398.A0A1A9Z923"/>
<feature type="compositionally biased region" description="Low complexity" evidence="1">
    <location>
        <begin position="198"/>
        <end position="211"/>
    </location>
</feature>
<feature type="compositionally biased region" description="Acidic residues" evidence="1">
    <location>
        <begin position="223"/>
        <end position="235"/>
    </location>
</feature>
<sequence>MTGSSSLCAYTDNSDAFDDDDEDENATGGEVLSIYGRSSALLSPFTATSNPWEMNDDFNMLKSSSAVTAGNSAHWATDIGPDNFADFDAHFSSFSSDLGESFGVSTGSNVGNECVFSNETASNANKIGSETSEGYDNNANVEKPGWPANFLRLQIKTEAQFIANNLIDDYEDDEGMWTRPLGMPLMATDEHLRKAASQLQQLNTQTAAATNGPSKDKNQDQGDEKEEVTEDNDKL</sequence>
<reference evidence="3" key="1">
    <citation type="submission" date="2014-03" db="EMBL/GenBank/DDBJ databases">
        <authorList>
            <person name="Aksoy S."/>
            <person name="Warren W."/>
            <person name="Wilson R.K."/>
        </authorList>
    </citation>
    <scope>NUCLEOTIDE SEQUENCE [LARGE SCALE GENOMIC DNA]</scope>
    <source>
        <strain evidence="3">IAEA</strain>
    </source>
</reference>
<protein>
    <submittedName>
        <fullName evidence="2">Uncharacterized protein</fullName>
    </submittedName>
</protein>
<keyword evidence="3" id="KW-1185">Reference proteome</keyword>
<dbReference type="VEuPathDB" id="VectorBase:GPAI007513"/>
<feature type="region of interest" description="Disordered" evidence="1">
    <location>
        <begin position="1"/>
        <end position="27"/>
    </location>
</feature>
<name>A0A1A9Z923_GLOPL</name>
<accession>A0A1A9Z923</accession>
<dbReference type="EnsemblMetazoa" id="GPAI007513-RA">
    <property type="protein sequence ID" value="GPAI007513-PA"/>
    <property type="gene ID" value="GPAI007513"/>
</dbReference>
<reference evidence="2" key="2">
    <citation type="submission" date="2020-05" db="UniProtKB">
        <authorList>
            <consortium name="EnsemblMetazoa"/>
        </authorList>
    </citation>
    <scope>IDENTIFICATION</scope>
    <source>
        <strain evidence="2">IAEA</strain>
    </source>
</reference>
<proteinExistence type="predicted"/>